<dbReference type="SUPFAM" id="SSF50156">
    <property type="entry name" value="PDZ domain-like"/>
    <property type="match status" value="1"/>
</dbReference>
<reference evidence="8" key="1">
    <citation type="submission" date="2019-03" db="EMBL/GenBank/DDBJ databases">
        <title>Long read genome sequence of the mycoparasitic Pythium oligandrum ATCC 38472 isolated from sugarbeet rhizosphere.</title>
        <authorList>
            <person name="Gaulin E."/>
        </authorList>
    </citation>
    <scope>NUCLEOTIDE SEQUENCE</scope>
    <source>
        <strain evidence="8">ATCC 38472_TT</strain>
    </source>
</reference>
<feature type="domain" description="PH" evidence="6">
    <location>
        <begin position="136"/>
        <end position="235"/>
    </location>
</feature>
<evidence type="ECO:0000259" key="7">
    <source>
        <dbReference type="PROSITE" id="PS50009"/>
    </source>
</evidence>
<dbReference type="SUPFAM" id="SSF109993">
    <property type="entry name" value="VPS9 domain"/>
    <property type="match status" value="1"/>
</dbReference>
<dbReference type="PANTHER" id="PTHR24198:SF165">
    <property type="entry name" value="ANKYRIN REPEAT-CONTAINING PROTEIN-RELATED"/>
    <property type="match status" value="1"/>
</dbReference>
<dbReference type="InterPro" id="IPR023578">
    <property type="entry name" value="Ras_GEF_dom_sf"/>
</dbReference>
<evidence type="ECO:0000256" key="4">
    <source>
        <dbReference type="PROSITE-ProRule" id="PRU00168"/>
    </source>
</evidence>
<feature type="repeat" description="ANK" evidence="3">
    <location>
        <begin position="683"/>
        <end position="717"/>
    </location>
</feature>
<dbReference type="OrthoDB" id="546434at2759"/>
<dbReference type="Gene3D" id="1.25.40.20">
    <property type="entry name" value="Ankyrin repeat-containing domain"/>
    <property type="match status" value="1"/>
</dbReference>
<dbReference type="SMART" id="SM00147">
    <property type="entry name" value="RasGEF"/>
    <property type="match status" value="1"/>
</dbReference>
<dbReference type="PROSITE" id="PS50088">
    <property type="entry name" value="ANK_REPEAT"/>
    <property type="match status" value="4"/>
</dbReference>
<dbReference type="Proteomes" id="UP000794436">
    <property type="component" value="Unassembled WGS sequence"/>
</dbReference>
<accession>A0A8K1FEI0</accession>
<keyword evidence="9" id="KW-1185">Reference proteome</keyword>
<dbReference type="GO" id="GO:0005085">
    <property type="term" value="F:guanyl-nucleotide exchange factor activity"/>
    <property type="evidence" value="ECO:0007669"/>
    <property type="project" value="UniProtKB-KW"/>
</dbReference>
<dbReference type="PANTHER" id="PTHR24198">
    <property type="entry name" value="ANKYRIN REPEAT AND PROTEIN KINASE DOMAIN-CONTAINING PROTEIN"/>
    <property type="match status" value="1"/>
</dbReference>
<evidence type="ECO:0000256" key="2">
    <source>
        <dbReference type="ARBA" id="ARBA00023043"/>
    </source>
</evidence>
<feature type="compositionally biased region" description="Low complexity" evidence="5">
    <location>
        <begin position="22"/>
        <end position="32"/>
    </location>
</feature>
<dbReference type="Pfam" id="PF00617">
    <property type="entry name" value="RasGEF"/>
    <property type="match status" value="1"/>
</dbReference>
<dbReference type="PROSITE" id="PS50003">
    <property type="entry name" value="PH_DOMAIN"/>
    <property type="match status" value="1"/>
</dbReference>
<evidence type="ECO:0000313" key="8">
    <source>
        <dbReference type="EMBL" id="TMW60570.1"/>
    </source>
</evidence>
<proteinExistence type="predicted"/>
<feature type="repeat" description="ANK" evidence="3">
    <location>
        <begin position="752"/>
        <end position="784"/>
    </location>
</feature>
<evidence type="ECO:0000259" key="6">
    <source>
        <dbReference type="PROSITE" id="PS50003"/>
    </source>
</evidence>
<gene>
    <name evidence="8" type="ORF">Poli38472_000612</name>
</gene>
<dbReference type="Pfam" id="PF00023">
    <property type="entry name" value="Ank"/>
    <property type="match status" value="1"/>
</dbReference>
<dbReference type="SMART" id="SM00248">
    <property type="entry name" value="ANK"/>
    <property type="match status" value="6"/>
</dbReference>
<feature type="region of interest" description="Disordered" evidence="5">
    <location>
        <begin position="18"/>
        <end position="107"/>
    </location>
</feature>
<feature type="compositionally biased region" description="Low complexity" evidence="5">
    <location>
        <begin position="43"/>
        <end position="55"/>
    </location>
</feature>
<dbReference type="InterPro" id="IPR036964">
    <property type="entry name" value="RASGEF_cat_dom_sf"/>
</dbReference>
<dbReference type="EMBL" id="SPLM01000108">
    <property type="protein sequence ID" value="TMW60570.1"/>
    <property type="molecule type" value="Genomic_DNA"/>
</dbReference>
<keyword evidence="4" id="KW-0344">Guanine-nucleotide releasing factor</keyword>
<dbReference type="GO" id="GO:0007264">
    <property type="term" value="P:small GTPase-mediated signal transduction"/>
    <property type="evidence" value="ECO:0007669"/>
    <property type="project" value="InterPro"/>
</dbReference>
<dbReference type="Gene3D" id="1.10.840.10">
    <property type="entry name" value="Ras guanine-nucleotide exchange factors catalytic domain"/>
    <property type="match status" value="1"/>
</dbReference>
<dbReference type="Pfam" id="PF12796">
    <property type="entry name" value="Ank_2"/>
    <property type="match status" value="2"/>
</dbReference>
<feature type="domain" description="Ras-GEF" evidence="7">
    <location>
        <begin position="1097"/>
        <end position="1322"/>
    </location>
</feature>
<dbReference type="Pfam" id="PF00169">
    <property type="entry name" value="PH"/>
    <property type="match status" value="1"/>
</dbReference>
<evidence type="ECO:0000256" key="1">
    <source>
        <dbReference type="ARBA" id="ARBA00022737"/>
    </source>
</evidence>
<evidence type="ECO:0000256" key="3">
    <source>
        <dbReference type="PROSITE-ProRule" id="PRU00023"/>
    </source>
</evidence>
<comment type="caution">
    <text evidence="8">The sequence shown here is derived from an EMBL/GenBank/DDBJ whole genome shotgun (WGS) entry which is preliminary data.</text>
</comment>
<evidence type="ECO:0000256" key="5">
    <source>
        <dbReference type="SAM" id="MobiDB-lite"/>
    </source>
</evidence>
<dbReference type="InterPro" id="IPR037191">
    <property type="entry name" value="VPS9_dom_sf"/>
</dbReference>
<dbReference type="SMART" id="SM00233">
    <property type="entry name" value="PH"/>
    <property type="match status" value="1"/>
</dbReference>
<dbReference type="SUPFAM" id="SSF48403">
    <property type="entry name" value="Ankyrin repeat"/>
    <property type="match status" value="1"/>
</dbReference>
<organism evidence="8 9">
    <name type="scientific">Pythium oligandrum</name>
    <name type="common">Mycoparasitic fungus</name>
    <dbReference type="NCBI Taxonomy" id="41045"/>
    <lineage>
        <taxon>Eukaryota</taxon>
        <taxon>Sar</taxon>
        <taxon>Stramenopiles</taxon>
        <taxon>Oomycota</taxon>
        <taxon>Peronosporomycetes</taxon>
        <taxon>Pythiales</taxon>
        <taxon>Pythiaceae</taxon>
        <taxon>Pythium</taxon>
    </lineage>
</organism>
<keyword evidence="1" id="KW-0677">Repeat</keyword>
<dbReference type="Gene3D" id="2.30.29.30">
    <property type="entry name" value="Pleckstrin-homology domain (PH domain)/Phosphotyrosine-binding domain (PTB)"/>
    <property type="match status" value="1"/>
</dbReference>
<dbReference type="InterPro" id="IPR011993">
    <property type="entry name" value="PH-like_dom_sf"/>
</dbReference>
<dbReference type="InterPro" id="IPR001895">
    <property type="entry name" value="RASGEF_cat_dom"/>
</dbReference>
<name>A0A8K1FEI0_PYTOL</name>
<dbReference type="PROSITE" id="PS50009">
    <property type="entry name" value="RASGEF_CAT"/>
    <property type="match status" value="1"/>
</dbReference>
<dbReference type="InterPro" id="IPR036770">
    <property type="entry name" value="Ankyrin_rpt-contain_sf"/>
</dbReference>
<dbReference type="InterPro" id="IPR001849">
    <property type="entry name" value="PH_domain"/>
</dbReference>
<evidence type="ECO:0000313" key="9">
    <source>
        <dbReference type="Proteomes" id="UP000794436"/>
    </source>
</evidence>
<feature type="repeat" description="ANK" evidence="3">
    <location>
        <begin position="650"/>
        <end position="682"/>
    </location>
</feature>
<keyword evidence="2 3" id="KW-0040">ANK repeat</keyword>
<dbReference type="InterPro" id="IPR002110">
    <property type="entry name" value="Ankyrin_rpt"/>
</dbReference>
<feature type="compositionally biased region" description="Basic and acidic residues" evidence="5">
    <location>
        <begin position="77"/>
        <end position="91"/>
    </location>
</feature>
<protein>
    <submittedName>
        <fullName evidence="8">Uncharacterized protein</fullName>
    </submittedName>
</protein>
<sequence length="1386" mass="155841">MAFLQSTGSMWATQQYFAKKQASTASSTAATEETAEHARRLSRFASSRTSASGSSGQRLQRMHSRSLQDELSTASSHSDESSHSADERDMGGQRNSLPPGFQWSPDVADKTPQILEHSADPHLKDRYYATQIDQGNYVRMGWLIKQGHVWKSWKNRFFVLFRDGTLAYYKSKGKRKMQGSMKLNDGVISIQHVDIRRSGKPYVFQIEKGFYHMWCCCSSQFEAELWVNTLRSVREEACTPRCFEAILTAHEEVSGTLAVSRHLNKIFVTDSRVVSKLSAFRYAILSHSVETVYEFIETLEDMIMDAYVGELYHELEVEMMVGNELMKLVRRHVEDRVFIQLAGSVYSNLESSNLRASRNAILKNIKLLKSKHQVDFGIPEDFAEISTWTTVRHIVNTLDCVSLPSHKLELIINAGTSIVDIIAKQHGALVEIPDHTLSTIFRFVLVNSSLDDLAMTNALLQPVYLHHPACHMQNNIVRAFLEAIKWIEGYKATEGGVAATGMTLASSRLDVLISTVDIGILFSTDGNGRGAIVHSVRKLSQAALSASVVPGLSLIAINDEPVILMSCRDICKKLRAAPLPKKLTFMTEFCYYQMLSLDHEMYQYLLCLAAGRGDRDSVGWLMGSQLDLNDLCTWEHKRGKQIFGFTPPRSRGTALHAAAFGGHLSMVQYLVHLGANLSVRDRMGQTALHLVNTKCHDMTKIIQRLKEAGADLNASDRNGLTPLMAVTSQESLEGVTELLDLGADITRVAWSNGFTALEFAVETRNVELAKLLLSRGADPNHPTIDDDTSLHLAAAEGSIAVLELLVKSGGDVNRQNRCGQTPGMLLLACGQQRADPVVVEKCLQLLHRSGYDAGKRDLLGRQLSHVAHLLDDKSVSEMVRRLFQAESQDHDAIDIFGCSPLDYSLGHLTPYAVDRRVLNLKQISWPVPFSIEVPGRRDSGSSRSRTFEDLVHRLLHSTSVTLTDVVSFVVFLETFSSIDTLLKQLQASTTHRHHGRGLLRFVVLFTIMKRHHLRGRNDVWAVVLELIQKHLRVSSRRAEKMLKEYSRLYEGYFSLRGSPHHVSAYSLASDAMLERFGSTELPPFTGKFPQNLTIRVDAINFAEQCTVLSHALFTTIPVEDFIVAGSKAAHSNQFTAAKRWFQHLSAYVINAVLIEETYEDRAEMIGYFLEVADSCLALRNYDSLAAILYALQSTAIQRLRRTMEYLSDASKKLLTQMQSLSDKGCREMNKFMHTAQNPVMPYIGLYLQSYVGLNELPVFENGELVNETRLRRLGDLVMEIMHRKSVVYALPLNENINNLLFVELPYDTDESRYTRSLRLEPREAGAVPLGERPSVVANDDLDIENEVRESMGSEGRFGIRQWFRMQKVVQRNRSRSTATQTVYEWV</sequence>
<dbReference type="PROSITE" id="PS50297">
    <property type="entry name" value="ANK_REP_REGION"/>
    <property type="match status" value="4"/>
</dbReference>
<dbReference type="SUPFAM" id="SSF48366">
    <property type="entry name" value="Ras GEF"/>
    <property type="match status" value="1"/>
</dbReference>
<dbReference type="SUPFAM" id="SSF50729">
    <property type="entry name" value="PH domain-like"/>
    <property type="match status" value="1"/>
</dbReference>
<feature type="repeat" description="ANK" evidence="3">
    <location>
        <begin position="785"/>
        <end position="817"/>
    </location>
</feature>
<dbReference type="InterPro" id="IPR036034">
    <property type="entry name" value="PDZ_sf"/>
</dbReference>